<evidence type="ECO:0000313" key="5">
    <source>
        <dbReference type="EMBL" id="ADQ16400.1"/>
    </source>
</evidence>
<dbReference type="PANTHER" id="PTHR43213">
    <property type="entry name" value="BIFUNCTIONAL DTTP/UTP PYROPHOSPHATASE/METHYLTRANSFERASE PROTEIN-RELATED"/>
    <property type="match status" value="1"/>
</dbReference>
<comment type="catalytic activity">
    <reaction evidence="4">
        <text>dTTP + H2O = dTMP + diphosphate + H(+)</text>
        <dbReference type="Rhea" id="RHEA:28534"/>
        <dbReference type="ChEBI" id="CHEBI:15377"/>
        <dbReference type="ChEBI" id="CHEBI:15378"/>
        <dbReference type="ChEBI" id="CHEBI:33019"/>
        <dbReference type="ChEBI" id="CHEBI:37568"/>
        <dbReference type="ChEBI" id="CHEBI:63528"/>
        <dbReference type="EC" id="3.6.1.9"/>
    </reaction>
</comment>
<dbReference type="PANTHER" id="PTHR43213:SF5">
    <property type="entry name" value="BIFUNCTIONAL DTTP_UTP PYROPHOSPHATASE_METHYLTRANSFERASE PROTEIN-RELATED"/>
    <property type="match status" value="1"/>
</dbReference>
<keyword evidence="3 4" id="KW-0546">Nucleotide metabolism</keyword>
<dbReference type="HAMAP" id="MF_00528">
    <property type="entry name" value="Maf"/>
    <property type="match status" value="1"/>
</dbReference>
<dbReference type="CDD" id="cd00555">
    <property type="entry name" value="Maf"/>
    <property type="match status" value="1"/>
</dbReference>
<evidence type="ECO:0000256" key="4">
    <source>
        <dbReference type="HAMAP-Rule" id="MF_00528"/>
    </source>
</evidence>
<dbReference type="Proteomes" id="UP000007435">
    <property type="component" value="Chromosome"/>
</dbReference>
<comment type="caution">
    <text evidence="4">Lacks conserved residue(s) required for the propagation of feature annotation.</text>
</comment>
<dbReference type="Pfam" id="PF02545">
    <property type="entry name" value="Maf"/>
    <property type="match status" value="1"/>
</dbReference>
<reference evidence="5 6" key="2">
    <citation type="journal article" date="2011" name="Stand. Genomic Sci.">
        <title>Complete genome sequence of Leadbetterella byssophila type strain (4M15).</title>
        <authorList>
            <person name="Abt B."/>
            <person name="Teshima H."/>
            <person name="Lucas S."/>
            <person name="Lapidus A."/>
            <person name="Del Rio T.G."/>
            <person name="Nolan M."/>
            <person name="Tice H."/>
            <person name="Cheng J.F."/>
            <person name="Pitluck S."/>
            <person name="Liolios K."/>
            <person name="Pagani I."/>
            <person name="Ivanova N."/>
            <person name="Mavromatis K."/>
            <person name="Pati A."/>
            <person name="Tapia R."/>
            <person name="Han C."/>
            <person name="Goodwin L."/>
            <person name="Chen A."/>
            <person name="Palaniappan K."/>
            <person name="Land M."/>
            <person name="Hauser L."/>
            <person name="Chang Y.J."/>
            <person name="Jeffries C.D."/>
            <person name="Rohde M."/>
            <person name="Goker M."/>
            <person name="Tindall B.J."/>
            <person name="Detter J.C."/>
            <person name="Woyke T."/>
            <person name="Bristow J."/>
            <person name="Eisen J.A."/>
            <person name="Markowitz V."/>
            <person name="Hugenholtz P."/>
            <person name="Klenk H.P."/>
            <person name="Kyrpides N.C."/>
        </authorList>
    </citation>
    <scope>NUCLEOTIDE SEQUENCE [LARGE SCALE GENOMIC DNA]</scope>
    <source>
        <strain evidence="6">DSM 17132 / JCM 16389 / KACC 11308 / NBRC 106382 / 4M15</strain>
    </source>
</reference>
<dbReference type="AlphaFoldDB" id="E4RYN8"/>
<dbReference type="STRING" id="649349.Lbys_0638"/>
<comment type="similarity">
    <text evidence="4">Belongs to the Maf family. YhdE subfamily.</text>
</comment>
<comment type="function">
    <text evidence="4">Nucleoside triphosphate pyrophosphatase that hydrolyzes dTTP and UTP. May have a dual role in cell division arrest and in preventing the incorporation of modified nucleotides into cellular nucleic acids.</text>
</comment>
<comment type="subcellular location">
    <subcellularLocation>
        <location evidence="4">Cytoplasm</location>
    </subcellularLocation>
</comment>
<protein>
    <recommendedName>
        <fullName evidence="4">dTTP/UTP pyrophosphatase</fullName>
        <shortName evidence="4">dTTPase/UTPase</shortName>
        <ecNumber evidence="4">3.6.1.9</ecNumber>
    </recommendedName>
    <alternativeName>
        <fullName evidence="4">Nucleoside triphosphate pyrophosphatase</fullName>
    </alternativeName>
    <alternativeName>
        <fullName evidence="4">Nucleotide pyrophosphatase</fullName>
        <shortName evidence="4">Nucleotide PPase</shortName>
    </alternativeName>
</protein>
<dbReference type="EC" id="3.6.1.9" evidence="4"/>
<evidence type="ECO:0000256" key="2">
    <source>
        <dbReference type="ARBA" id="ARBA00022801"/>
    </source>
</evidence>
<accession>E4RYN8</accession>
<evidence type="ECO:0000256" key="3">
    <source>
        <dbReference type="ARBA" id="ARBA00023080"/>
    </source>
</evidence>
<dbReference type="InterPro" id="IPR003697">
    <property type="entry name" value="Maf-like"/>
</dbReference>
<dbReference type="HOGENOM" id="CLU_040416_0_0_10"/>
<dbReference type="GO" id="GO:0005737">
    <property type="term" value="C:cytoplasm"/>
    <property type="evidence" value="ECO:0007669"/>
    <property type="project" value="UniProtKB-SubCell"/>
</dbReference>
<keyword evidence="6" id="KW-1185">Reference proteome</keyword>
<gene>
    <name evidence="5" type="ordered locus">Lbys_0638</name>
</gene>
<evidence type="ECO:0000256" key="1">
    <source>
        <dbReference type="ARBA" id="ARBA00001968"/>
    </source>
</evidence>
<dbReference type="PIRSF" id="PIRSF006305">
    <property type="entry name" value="Maf"/>
    <property type="match status" value="1"/>
</dbReference>
<dbReference type="OrthoDB" id="9807767at2"/>
<name>E4RYN8_LEAB4</name>
<feature type="site" description="Important for substrate specificity" evidence="4">
    <location>
        <position position="71"/>
    </location>
</feature>
<evidence type="ECO:0000313" key="6">
    <source>
        <dbReference type="Proteomes" id="UP000007435"/>
    </source>
</evidence>
<sequence>MKLNEKITLVSGSPRRKQILEEAGFTIIIRPTDTDESFDPSENLYKVPEILARRKVEAALPQAGIIIGADTVVIVEGEILNKPSDYEEAFTMLKKLSGKTHEVVTGVCISDPNGIHTISDCTKVHFKTLEDAEIDYYIKNYKPFDKAGSYGVQDFIGMAGIEKIDGSFYTVMGLPIHLIYSQLKPFITWEENK</sequence>
<feature type="site" description="Important for substrate specificity" evidence="4">
    <location>
        <position position="15"/>
    </location>
</feature>
<keyword evidence="2 4" id="KW-0378">Hydrolase</keyword>
<dbReference type="NCBIfam" id="TIGR00172">
    <property type="entry name" value="maf"/>
    <property type="match status" value="1"/>
</dbReference>
<reference key="1">
    <citation type="submission" date="2010-11" db="EMBL/GenBank/DDBJ databases">
        <title>The complete genome of Leadbetterella byssophila DSM 17132.</title>
        <authorList>
            <consortium name="US DOE Joint Genome Institute (JGI-PGF)"/>
            <person name="Lucas S."/>
            <person name="Copeland A."/>
            <person name="Lapidus A."/>
            <person name="Glavina del Rio T."/>
            <person name="Dalin E."/>
            <person name="Tice H."/>
            <person name="Bruce D."/>
            <person name="Goodwin L."/>
            <person name="Pitluck S."/>
            <person name="Kyrpides N."/>
            <person name="Mavromatis K."/>
            <person name="Ivanova N."/>
            <person name="Teshima H."/>
            <person name="Brettin T."/>
            <person name="Detter J.C."/>
            <person name="Han C."/>
            <person name="Tapia R."/>
            <person name="Land M."/>
            <person name="Hauser L."/>
            <person name="Markowitz V."/>
            <person name="Cheng J.-F."/>
            <person name="Hugenholtz P."/>
            <person name="Woyke T."/>
            <person name="Wu D."/>
            <person name="Tindall B."/>
            <person name="Pomrenke H.G."/>
            <person name="Brambilla E."/>
            <person name="Klenk H.-P."/>
            <person name="Eisen J.A."/>
        </authorList>
    </citation>
    <scope>NUCLEOTIDE SEQUENCE [LARGE SCALE GENOMIC DNA]</scope>
    <source>
        <strain>DSM 17132</strain>
    </source>
</reference>
<dbReference type="RefSeq" id="WP_013407452.1">
    <property type="nucleotide sequence ID" value="NC_014655.1"/>
</dbReference>
<dbReference type="EMBL" id="CP002305">
    <property type="protein sequence ID" value="ADQ16400.1"/>
    <property type="molecule type" value="Genomic_DNA"/>
</dbReference>
<proteinExistence type="inferred from homology"/>
<dbReference type="GO" id="GO:0009117">
    <property type="term" value="P:nucleotide metabolic process"/>
    <property type="evidence" value="ECO:0007669"/>
    <property type="project" value="UniProtKB-KW"/>
</dbReference>
<dbReference type="Gene3D" id="3.90.950.10">
    <property type="match status" value="1"/>
</dbReference>
<feature type="site" description="Important for substrate specificity" evidence="4">
    <location>
        <position position="153"/>
    </location>
</feature>
<dbReference type="KEGG" id="lby:Lbys_0638"/>
<dbReference type="SUPFAM" id="SSF52972">
    <property type="entry name" value="ITPase-like"/>
    <property type="match status" value="1"/>
</dbReference>
<keyword evidence="4" id="KW-0963">Cytoplasm</keyword>
<dbReference type="eggNOG" id="COG0424">
    <property type="taxonomic scope" value="Bacteria"/>
</dbReference>
<dbReference type="GO" id="GO:0036218">
    <property type="term" value="F:dTTP diphosphatase activity"/>
    <property type="evidence" value="ECO:0007669"/>
    <property type="project" value="RHEA"/>
</dbReference>
<dbReference type="InterPro" id="IPR029001">
    <property type="entry name" value="ITPase-like_fam"/>
</dbReference>
<dbReference type="GO" id="GO:0036221">
    <property type="term" value="F:UTP diphosphatase activity"/>
    <property type="evidence" value="ECO:0007669"/>
    <property type="project" value="RHEA"/>
</dbReference>
<feature type="active site" description="Proton acceptor" evidence="4">
    <location>
        <position position="70"/>
    </location>
</feature>
<comment type="catalytic activity">
    <reaction evidence="4">
        <text>UTP + H2O = UMP + diphosphate + H(+)</text>
        <dbReference type="Rhea" id="RHEA:29395"/>
        <dbReference type="ChEBI" id="CHEBI:15377"/>
        <dbReference type="ChEBI" id="CHEBI:15378"/>
        <dbReference type="ChEBI" id="CHEBI:33019"/>
        <dbReference type="ChEBI" id="CHEBI:46398"/>
        <dbReference type="ChEBI" id="CHEBI:57865"/>
        <dbReference type="EC" id="3.6.1.9"/>
    </reaction>
</comment>
<comment type="cofactor">
    <cofactor evidence="1 4">
        <name>a divalent metal cation</name>
        <dbReference type="ChEBI" id="CHEBI:60240"/>
    </cofactor>
</comment>
<organism evidence="5 6">
    <name type="scientific">Leadbetterella byssophila (strain DSM 17132 / JCM 16389 / KACC 11308 / NBRC 106382 / 4M15)</name>
    <dbReference type="NCBI Taxonomy" id="649349"/>
    <lineage>
        <taxon>Bacteria</taxon>
        <taxon>Pseudomonadati</taxon>
        <taxon>Bacteroidota</taxon>
        <taxon>Cytophagia</taxon>
        <taxon>Cytophagales</taxon>
        <taxon>Leadbetterellaceae</taxon>
        <taxon>Leadbetterella</taxon>
    </lineage>
</organism>